<comment type="caution">
    <text evidence="2">The sequence shown here is derived from an EMBL/GenBank/DDBJ whole genome shotgun (WGS) entry which is preliminary data.</text>
</comment>
<dbReference type="EMBL" id="CAJNOK010002386">
    <property type="protein sequence ID" value="CAF0857723.1"/>
    <property type="molecule type" value="Genomic_DNA"/>
</dbReference>
<dbReference type="EMBL" id="CAJOBA010002386">
    <property type="protein sequence ID" value="CAF3642704.1"/>
    <property type="molecule type" value="Genomic_DNA"/>
</dbReference>
<gene>
    <name evidence="2" type="ORF">OVA965_LOCUS7475</name>
    <name evidence="3" type="ORF">TMI583_LOCUS7470</name>
</gene>
<reference evidence="2" key="1">
    <citation type="submission" date="2021-02" db="EMBL/GenBank/DDBJ databases">
        <authorList>
            <person name="Nowell W R."/>
        </authorList>
    </citation>
    <scope>NUCLEOTIDE SEQUENCE</scope>
</reference>
<protein>
    <submittedName>
        <fullName evidence="2">Uncharacterized protein</fullName>
    </submittedName>
</protein>
<proteinExistence type="predicted"/>
<evidence type="ECO:0000313" key="3">
    <source>
        <dbReference type="EMBL" id="CAF3642704.1"/>
    </source>
</evidence>
<evidence type="ECO:0000256" key="1">
    <source>
        <dbReference type="SAM" id="MobiDB-lite"/>
    </source>
</evidence>
<dbReference type="AlphaFoldDB" id="A0A8S2D1Y7"/>
<dbReference type="Proteomes" id="UP000677228">
    <property type="component" value="Unassembled WGS sequence"/>
</dbReference>
<sequence>MRTDHRRNECVVDANQMCYSISAIYSLPVGSVPIVKLGNDVTEQLVKQHIITKREKLLGEIIEKDLLLSRLQQTIDIDREGLVICPTHRYNYDVEWTPQNHCYHADPKNDTKRQSTKKNYRRATLEQVNNLAGFLIGGRLCYKRRTISETADTMTLITVPSSPDSNVTFEKRINTKESANRILTKANLSPQKPNNDATSDSVRQ</sequence>
<name>A0A8S2D1Y7_9BILA</name>
<organism evidence="2 4">
    <name type="scientific">Didymodactylos carnosus</name>
    <dbReference type="NCBI Taxonomy" id="1234261"/>
    <lineage>
        <taxon>Eukaryota</taxon>
        <taxon>Metazoa</taxon>
        <taxon>Spiralia</taxon>
        <taxon>Gnathifera</taxon>
        <taxon>Rotifera</taxon>
        <taxon>Eurotatoria</taxon>
        <taxon>Bdelloidea</taxon>
        <taxon>Philodinida</taxon>
        <taxon>Philodinidae</taxon>
        <taxon>Didymodactylos</taxon>
    </lineage>
</organism>
<evidence type="ECO:0000313" key="2">
    <source>
        <dbReference type="EMBL" id="CAF0857723.1"/>
    </source>
</evidence>
<feature type="compositionally biased region" description="Polar residues" evidence="1">
    <location>
        <begin position="186"/>
        <end position="204"/>
    </location>
</feature>
<evidence type="ECO:0000313" key="4">
    <source>
        <dbReference type="Proteomes" id="UP000677228"/>
    </source>
</evidence>
<feature type="region of interest" description="Disordered" evidence="1">
    <location>
        <begin position="183"/>
        <end position="204"/>
    </location>
</feature>
<dbReference type="Proteomes" id="UP000682733">
    <property type="component" value="Unassembled WGS sequence"/>
</dbReference>
<accession>A0A8S2D1Y7</accession>